<reference evidence="2" key="1">
    <citation type="journal article" date="2014" name="Front. Microbiol.">
        <title>High frequency of phylogenetically diverse reductive dehalogenase-homologous genes in deep subseafloor sedimentary metagenomes.</title>
        <authorList>
            <person name="Kawai M."/>
            <person name="Futagami T."/>
            <person name="Toyoda A."/>
            <person name="Takaki Y."/>
            <person name="Nishi S."/>
            <person name="Hori S."/>
            <person name="Arai W."/>
            <person name="Tsubouchi T."/>
            <person name="Morono Y."/>
            <person name="Uchiyama I."/>
            <person name="Ito T."/>
            <person name="Fujiyama A."/>
            <person name="Inagaki F."/>
            <person name="Takami H."/>
        </authorList>
    </citation>
    <scope>NUCLEOTIDE SEQUENCE</scope>
    <source>
        <strain evidence="2">Expedition CK06-06</strain>
    </source>
</reference>
<name>X1F250_9ZZZZ</name>
<organism evidence="2">
    <name type="scientific">marine sediment metagenome</name>
    <dbReference type="NCBI Taxonomy" id="412755"/>
    <lineage>
        <taxon>unclassified sequences</taxon>
        <taxon>metagenomes</taxon>
        <taxon>ecological metagenomes</taxon>
    </lineage>
</organism>
<protein>
    <submittedName>
        <fullName evidence="2">Uncharacterized protein</fullName>
    </submittedName>
</protein>
<sequence length="85" mass="8910">MKTKWIAGILIVALVTTSIGVAVARNGQGNGASYVDADNDGVCDNFGINGRDDDGDGVPNGQDDDYVRPRDGSGKHRGNRCGCNR</sequence>
<dbReference type="AlphaFoldDB" id="X1F250"/>
<comment type="caution">
    <text evidence="2">The sequence shown here is derived from an EMBL/GenBank/DDBJ whole genome shotgun (WGS) entry which is preliminary data.</text>
</comment>
<gene>
    <name evidence="2" type="ORF">S03H2_13776</name>
</gene>
<accession>X1F250</accession>
<dbReference type="EMBL" id="BARU01006986">
    <property type="protein sequence ID" value="GAH39711.1"/>
    <property type="molecule type" value="Genomic_DNA"/>
</dbReference>
<proteinExistence type="predicted"/>
<feature type="region of interest" description="Disordered" evidence="1">
    <location>
        <begin position="48"/>
        <end position="85"/>
    </location>
</feature>
<evidence type="ECO:0000313" key="2">
    <source>
        <dbReference type="EMBL" id="GAH39711.1"/>
    </source>
</evidence>
<evidence type="ECO:0000256" key="1">
    <source>
        <dbReference type="SAM" id="MobiDB-lite"/>
    </source>
</evidence>
<feature type="compositionally biased region" description="Basic and acidic residues" evidence="1">
    <location>
        <begin position="65"/>
        <end position="74"/>
    </location>
</feature>